<dbReference type="OrthoDB" id="9781789at2"/>
<dbReference type="InterPro" id="IPR040442">
    <property type="entry name" value="Pyrv_kinase-like_dom_sf"/>
</dbReference>
<name>A0A7L4US32_BALHA</name>
<dbReference type="PANTHER" id="PTHR20881:SF0">
    <property type="entry name" value="3-METHYL-2-OXOBUTANOATE HYDROXYMETHYLTRANSFERASE"/>
    <property type="match status" value="1"/>
</dbReference>
<feature type="active site" description="Proton acceptor" evidence="7 8">
    <location>
        <position position="184"/>
    </location>
</feature>
<keyword evidence="5 7" id="KW-0808">Transferase</keyword>
<reference evidence="11 12" key="1">
    <citation type="submission" date="2018-05" db="EMBL/GenBank/DDBJ databases">
        <title>Genomic Encyclopedia of Type Strains, Phase IV (KMG-IV): sequencing the most valuable type-strain genomes for metagenomic binning, comparative biology and taxonomic classification.</title>
        <authorList>
            <person name="Goeker M."/>
        </authorList>
    </citation>
    <scope>NUCLEOTIDE SEQUENCE [LARGE SCALE GENOMIC DNA]</scope>
    <source>
        <strain evidence="11 12">DSM 28579</strain>
    </source>
</reference>
<dbReference type="PIRSF" id="PIRSF000388">
    <property type="entry name" value="Pantoate_hydroxy_MeTrfase"/>
    <property type="match status" value="1"/>
</dbReference>
<evidence type="ECO:0000256" key="2">
    <source>
        <dbReference type="ARBA" id="ARBA00008676"/>
    </source>
</evidence>
<keyword evidence="4 7" id="KW-0566">Pantothenate biosynthesis</keyword>
<evidence type="ECO:0000256" key="3">
    <source>
        <dbReference type="ARBA" id="ARBA00011424"/>
    </source>
</evidence>
<keyword evidence="11" id="KW-0489">Methyltransferase</keyword>
<dbReference type="SUPFAM" id="SSF51621">
    <property type="entry name" value="Phosphoenolpyruvate/pyruvate domain"/>
    <property type="match status" value="1"/>
</dbReference>
<dbReference type="PANTHER" id="PTHR20881">
    <property type="entry name" value="3-METHYL-2-OXOBUTANOATE HYDROXYMETHYLTRANSFERASE"/>
    <property type="match status" value="1"/>
</dbReference>
<dbReference type="GO" id="GO:0005737">
    <property type="term" value="C:cytoplasm"/>
    <property type="evidence" value="ECO:0007669"/>
    <property type="project" value="UniProtKB-SubCell"/>
</dbReference>
<evidence type="ECO:0000256" key="6">
    <source>
        <dbReference type="ARBA" id="ARBA00056497"/>
    </source>
</evidence>
<keyword evidence="7" id="KW-0963">Cytoplasm</keyword>
<dbReference type="GO" id="GO:0032259">
    <property type="term" value="P:methylation"/>
    <property type="evidence" value="ECO:0007669"/>
    <property type="project" value="UniProtKB-KW"/>
</dbReference>
<sequence length="270" mass="29743">MKKKVTVHSLRKMKQQGEKITMLTAYDYPTAKLLDEAGVDCILVGDSLGMVVLGYENTTRVTTADILHHTKAVTRGVERAFVVADMPYLSYHISKEEAVRNAGILIQEGLADAVKMEGGSVMFETIQHVIDANIPVVGHLGLLPQSVLREGGYFIKGKEEKEIEKLKNDALKLQEMGVVALTLESVIADVAKEITEALEIPVIGIGAGKDTDGQVLVFHDVVGLFHGYIPQFVKQYAQLKDITTKAIENYVSDVKSGIFPDKEHSFYQKK</sequence>
<dbReference type="GO" id="GO:0008168">
    <property type="term" value="F:methyltransferase activity"/>
    <property type="evidence" value="ECO:0007669"/>
    <property type="project" value="UniProtKB-KW"/>
</dbReference>
<feature type="binding site" evidence="7 9">
    <location>
        <position position="115"/>
    </location>
    <ligand>
        <name>3-methyl-2-oxobutanoate</name>
        <dbReference type="ChEBI" id="CHEBI:11851"/>
    </ligand>
</feature>
<dbReference type="NCBIfam" id="TIGR00222">
    <property type="entry name" value="panB"/>
    <property type="match status" value="1"/>
</dbReference>
<proteinExistence type="inferred from homology"/>
<dbReference type="GO" id="GO:0015940">
    <property type="term" value="P:pantothenate biosynthetic process"/>
    <property type="evidence" value="ECO:0007669"/>
    <property type="project" value="UniProtKB-UniRule"/>
</dbReference>
<evidence type="ECO:0000256" key="8">
    <source>
        <dbReference type="PIRSR" id="PIRSR000388-1"/>
    </source>
</evidence>
<dbReference type="GO" id="GO:0003864">
    <property type="term" value="F:3-methyl-2-oxobutanoate hydroxymethyltransferase activity"/>
    <property type="evidence" value="ECO:0007669"/>
    <property type="project" value="UniProtKB-UniRule"/>
</dbReference>
<comment type="pathway">
    <text evidence="1 7">Cofactor biosynthesis; (R)-pantothenate biosynthesis; (R)-pantoate from 3-methyl-2-oxobutanoate: step 1/2.</text>
</comment>
<evidence type="ECO:0000256" key="7">
    <source>
        <dbReference type="HAMAP-Rule" id="MF_00156"/>
    </source>
</evidence>
<dbReference type="InterPro" id="IPR003700">
    <property type="entry name" value="Pantoate_hydroxy_MeTrfase"/>
</dbReference>
<comment type="function">
    <text evidence="6 7">Catalyzes the reversible reaction in which hydroxymethyl group from 5,10-methylenetetrahydrofolate is transferred onto alpha-ketoisovalerate to form ketopantoate.</text>
</comment>
<evidence type="ECO:0000256" key="1">
    <source>
        <dbReference type="ARBA" id="ARBA00005033"/>
    </source>
</evidence>
<dbReference type="RefSeq" id="WP_116495579.1">
    <property type="nucleotide sequence ID" value="NZ_QENZ01000003.1"/>
</dbReference>
<feature type="binding site" evidence="7 10">
    <location>
        <position position="46"/>
    </location>
    <ligand>
        <name>Mg(2+)</name>
        <dbReference type="ChEBI" id="CHEBI:18420"/>
    </ligand>
</feature>
<accession>A0A7L4US32</accession>
<dbReference type="AlphaFoldDB" id="A0A7L4US32"/>
<dbReference type="Proteomes" id="UP000251835">
    <property type="component" value="Unassembled WGS sequence"/>
</dbReference>
<protein>
    <recommendedName>
        <fullName evidence="7">3-methyl-2-oxobutanoate hydroxymethyltransferase</fullName>
        <ecNumber evidence="7">2.1.2.11</ecNumber>
    </recommendedName>
    <alternativeName>
        <fullName evidence="7">Ketopantoate hydroxymethyltransferase</fullName>
        <shortName evidence="7">KPHMT</shortName>
    </alternativeName>
</protein>
<dbReference type="HAMAP" id="MF_00156">
    <property type="entry name" value="PanB"/>
    <property type="match status" value="1"/>
</dbReference>
<dbReference type="NCBIfam" id="NF001452">
    <property type="entry name" value="PRK00311.1"/>
    <property type="match status" value="1"/>
</dbReference>
<dbReference type="EC" id="2.1.2.11" evidence="7"/>
<feature type="binding site" evidence="7 10">
    <location>
        <position position="117"/>
    </location>
    <ligand>
        <name>Mg(2+)</name>
        <dbReference type="ChEBI" id="CHEBI:18420"/>
    </ligand>
</feature>
<dbReference type="FunFam" id="3.20.20.60:FF:000003">
    <property type="entry name" value="3-methyl-2-oxobutanoate hydroxymethyltransferase"/>
    <property type="match status" value="1"/>
</dbReference>
<feature type="binding site" evidence="7 9">
    <location>
        <position position="85"/>
    </location>
    <ligand>
        <name>3-methyl-2-oxobutanoate</name>
        <dbReference type="ChEBI" id="CHEBI:11851"/>
    </ligand>
</feature>
<evidence type="ECO:0000256" key="5">
    <source>
        <dbReference type="ARBA" id="ARBA00022679"/>
    </source>
</evidence>
<evidence type="ECO:0000256" key="4">
    <source>
        <dbReference type="ARBA" id="ARBA00022655"/>
    </source>
</evidence>
<dbReference type="InterPro" id="IPR015813">
    <property type="entry name" value="Pyrv/PenolPyrv_kinase-like_dom"/>
</dbReference>
<evidence type="ECO:0000313" key="11">
    <source>
        <dbReference type="EMBL" id="PVX52017.1"/>
    </source>
</evidence>
<gene>
    <name evidence="7" type="primary">panB</name>
    <name evidence="11" type="ORF">C7377_0312</name>
</gene>
<dbReference type="Gene3D" id="3.20.20.60">
    <property type="entry name" value="Phosphoenolpyruvate-binding domains"/>
    <property type="match status" value="1"/>
</dbReference>
<comment type="subunit">
    <text evidence="3 7">Homodecamer; pentamer of dimers.</text>
</comment>
<comment type="subcellular location">
    <subcellularLocation>
        <location evidence="7">Cytoplasm</location>
    </subcellularLocation>
</comment>
<dbReference type="GO" id="GO:0000287">
    <property type="term" value="F:magnesium ion binding"/>
    <property type="evidence" value="ECO:0007669"/>
    <property type="project" value="TreeGrafter"/>
</dbReference>
<dbReference type="UniPathway" id="UPA00028">
    <property type="reaction ID" value="UER00003"/>
</dbReference>
<keyword evidence="7 10" id="KW-0479">Metal-binding</keyword>
<comment type="similarity">
    <text evidence="2 7">Belongs to the PanB family.</text>
</comment>
<keyword evidence="12" id="KW-1185">Reference proteome</keyword>
<organism evidence="11 12">
    <name type="scientific">Balneicella halophila</name>
    <dbReference type="NCBI Taxonomy" id="1537566"/>
    <lineage>
        <taxon>Bacteria</taxon>
        <taxon>Pseudomonadati</taxon>
        <taxon>Bacteroidota</taxon>
        <taxon>Bacteroidia</taxon>
        <taxon>Bacteroidales</taxon>
        <taxon>Balneicellaceae</taxon>
        <taxon>Balneicella</taxon>
    </lineage>
</organism>
<keyword evidence="7 10" id="KW-0460">Magnesium</keyword>
<comment type="cofactor">
    <cofactor evidence="7 10">
        <name>Mg(2+)</name>
        <dbReference type="ChEBI" id="CHEBI:18420"/>
    </cofactor>
    <text evidence="7 10">Binds 1 Mg(2+) ion per subunit.</text>
</comment>
<dbReference type="CDD" id="cd06557">
    <property type="entry name" value="KPHMT-like"/>
    <property type="match status" value="1"/>
</dbReference>
<comment type="caution">
    <text evidence="11">The sequence shown here is derived from an EMBL/GenBank/DDBJ whole genome shotgun (WGS) entry which is preliminary data.</text>
</comment>
<dbReference type="Pfam" id="PF02548">
    <property type="entry name" value="Pantoate_transf"/>
    <property type="match status" value="1"/>
</dbReference>
<comment type="catalytic activity">
    <reaction evidence="7">
        <text>(6R)-5,10-methylene-5,6,7,8-tetrahydrofolate + 3-methyl-2-oxobutanoate + H2O = 2-dehydropantoate + (6S)-5,6,7,8-tetrahydrofolate</text>
        <dbReference type="Rhea" id="RHEA:11824"/>
        <dbReference type="ChEBI" id="CHEBI:11561"/>
        <dbReference type="ChEBI" id="CHEBI:11851"/>
        <dbReference type="ChEBI" id="CHEBI:15377"/>
        <dbReference type="ChEBI" id="CHEBI:15636"/>
        <dbReference type="ChEBI" id="CHEBI:57453"/>
        <dbReference type="EC" id="2.1.2.11"/>
    </reaction>
</comment>
<feature type="binding site" evidence="7 10">
    <location>
        <position position="85"/>
    </location>
    <ligand>
        <name>Mg(2+)</name>
        <dbReference type="ChEBI" id="CHEBI:18420"/>
    </ligand>
</feature>
<evidence type="ECO:0000256" key="10">
    <source>
        <dbReference type="PIRSR" id="PIRSR000388-3"/>
    </source>
</evidence>
<evidence type="ECO:0000256" key="9">
    <source>
        <dbReference type="PIRSR" id="PIRSR000388-2"/>
    </source>
</evidence>
<evidence type="ECO:0000313" key="12">
    <source>
        <dbReference type="Proteomes" id="UP000251835"/>
    </source>
</evidence>
<dbReference type="EMBL" id="QENZ01000003">
    <property type="protein sequence ID" value="PVX52017.1"/>
    <property type="molecule type" value="Genomic_DNA"/>
</dbReference>
<feature type="binding site" evidence="7 9">
    <location>
        <begin position="46"/>
        <end position="47"/>
    </location>
    <ligand>
        <name>3-methyl-2-oxobutanoate</name>
        <dbReference type="ChEBI" id="CHEBI:11851"/>
    </ligand>
</feature>